<dbReference type="EMBL" id="STGX01000002">
    <property type="protein sequence ID" value="THV31506.1"/>
    <property type="molecule type" value="Genomic_DNA"/>
</dbReference>
<keyword evidence="1" id="KW-1133">Transmembrane helix</keyword>
<sequence length="162" mass="17348">MTLLSRLLMPHWPSIYGFALGLIAANLAGRIASNVWGEGTAVGDLVGVYTFGAMAAVAVAAGIWWGARRRRQEITGELLPIFVVATLFAVLVNPLIARVDYPTIDGIFSQTLIYFALLAVSGWVGFLIVMALGVDVYGRELKATQIAFEHKANPSRTAAAKA</sequence>
<dbReference type="Proteomes" id="UP000305792">
    <property type="component" value="Unassembled WGS sequence"/>
</dbReference>
<keyword evidence="1" id="KW-0472">Membrane</keyword>
<reference evidence="2 3" key="1">
    <citation type="journal article" date="2018" name="Int. J. Syst. Evol. Microbiol.">
        <title>Glycomyces paridis sp. nov., isolated from the medicinal plant Paris polyphylla.</title>
        <authorList>
            <person name="Fang X.M."/>
            <person name="Bai J.L."/>
            <person name="Su J."/>
            <person name="Zhao L.L."/>
            <person name="Liu H.Y."/>
            <person name="Ma B.P."/>
            <person name="Zhang Y.Q."/>
            <person name="Yu L.Y."/>
        </authorList>
    </citation>
    <scope>NUCLEOTIDE SEQUENCE [LARGE SCALE GENOMIC DNA]</scope>
    <source>
        <strain evidence="2 3">CPCC 204357</strain>
    </source>
</reference>
<keyword evidence="3" id="KW-1185">Reference proteome</keyword>
<evidence type="ECO:0000313" key="3">
    <source>
        <dbReference type="Proteomes" id="UP000305792"/>
    </source>
</evidence>
<protein>
    <submittedName>
        <fullName evidence="2">Uncharacterized protein</fullName>
    </submittedName>
</protein>
<proteinExistence type="predicted"/>
<keyword evidence="1" id="KW-0812">Transmembrane</keyword>
<comment type="caution">
    <text evidence="2">The sequence shown here is derived from an EMBL/GenBank/DDBJ whole genome shotgun (WGS) entry which is preliminary data.</text>
</comment>
<feature type="transmembrane region" description="Helical" evidence="1">
    <location>
        <begin position="12"/>
        <end position="33"/>
    </location>
</feature>
<accession>A0A4V6T6F6</accession>
<evidence type="ECO:0000256" key="1">
    <source>
        <dbReference type="SAM" id="Phobius"/>
    </source>
</evidence>
<dbReference type="OrthoDB" id="5184578at2"/>
<dbReference type="RefSeq" id="WP_136528376.1">
    <property type="nucleotide sequence ID" value="NZ_STGX01000002.1"/>
</dbReference>
<organism evidence="2 3">
    <name type="scientific">Glycomyces paridis</name>
    <dbReference type="NCBI Taxonomy" id="2126555"/>
    <lineage>
        <taxon>Bacteria</taxon>
        <taxon>Bacillati</taxon>
        <taxon>Actinomycetota</taxon>
        <taxon>Actinomycetes</taxon>
        <taxon>Glycomycetales</taxon>
        <taxon>Glycomycetaceae</taxon>
        <taxon>Glycomyces</taxon>
    </lineage>
</organism>
<evidence type="ECO:0000313" key="2">
    <source>
        <dbReference type="EMBL" id="THV31506.1"/>
    </source>
</evidence>
<name>A0A4V6T6F6_9ACTN</name>
<feature type="transmembrane region" description="Helical" evidence="1">
    <location>
        <begin position="45"/>
        <end position="66"/>
    </location>
</feature>
<dbReference type="AlphaFoldDB" id="A0A4V6T6F6"/>
<feature type="transmembrane region" description="Helical" evidence="1">
    <location>
        <begin position="78"/>
        <end position="97"/>
    </location>
</feature>
<feature type="transmembrane region" description="Helical" evidence="1">
    <location>
        <begin position="112"/>
        <end position="134"/>
    </location>
</feature>
<gene>
    <name evidence="2" type="ORF">E9998_03855</name>
</gene>